<evidence type="ECO:0000256" key="6">
    <source>
        <dbReference type="ARBA" id="ARBA00022989"/>
    </source>
</evidence>
<dbReference type="Pfam" id="PF13231">
    <property type="entry name" value="PMT_2"/>
    <property type="match status" value="1"/>
</dbReference>
<feature type="transmembrane region" description="Helical" evidence="8">
    <location>
        <begin position="219"/>
        <end position="236"/>
    </location>
</feature>
<dbReference type="EMBL" id="NJBO01000006">
    <property type="protein sequence ID" value="TKJ43133.1"/>
    <property type="molecule type" value="Genomic_DNA"/>
</dbReference>
<feature type="transmembrane region" description="Helical" evidence="8">
    <location>
        <begin position="17"/>
        <end position="37"/>
    </location>
</feature>
<dbReference type="Proteomes" id="UP000317778">
    <property type="component" value="Unassembled WGS sequence"/>
</dbReference>
<feature type="transmembrane region" description="Helical" evidence="8">
    <location>
        <begin position="380"/>
        <end position="399"/>
    </location>
</feature>
<dbReference type="PANTHER" id="PTHR33908:SF11">
    <property type="entry name" value="MEMBRANE PROTEIN"/>
    <property type="match status" value="1"/>
</dbReference>
<dbReference type="PANTHER" id="PTHR33908">
    <property type="entry name" value="MANNOSYLTRANSFERASE YKCB-RELATED"/>
    <property type="match status" value="1"/>
</dbReference>
<keyword evidence="6 8" id="KW-1133">Transmembrane helix</keyword>
<feature type="transmembrane region" description="Helical" evidence="8">
    <location>
        <begin position="182"/>
        <end position="207"/>
    </location>
</feature>
<organism evidence="10 11">
    <name type="scientific">candidate division TA06 bacterium B3_TA06</name>
    <dbReference type="NCBI Taxonomy" id="2012487"/>
    <lineage>
        <taxon>Bacteria</taxon>
        <taxon>Bacteria division TA06</taxon>
    </lineage>
</organism>
<feature type="transmembrane region" description="Helical" evidence="8">
    <location>
        <begin position="435"/>
        <end position="454"/>
    </location>
</feature>
<gene>
    <name evidence="10" type="ORF">CEE36_05125</name>
</gene>
<protein>
    <recommendedName>
        <fullName evidence="9">Glycosyltransferase RgtA/B/C/D-like domain-containing protein</fullName>
    </recommendedName>
</protein>
<dbReference type="GO" id="GO:0005886">
    <property type="term" value="C:plasma membrane"/>
    <property type="evidence" value="ECO:0007669"/>
    <property type="project" value="UniProtKB-SubCell"/>
</dbReference>
<reference evidence="10 11" key="1">
    <citation type="submission" date="2017-06" db="EMBL/GenBank/DDBJ databases">
        <title>Novel microbial phyla capable of carbon fixation and sulfur reduction in deep-sea sediments.</title>
        <authorList>
            <person name="Huang J."/>
            <person name="Baker B."/>
            <person name="Wang Y."/>
        </authorList>
    </citation>
    <scope>NUCLEOTIDE SEQUENCE [LARGE SCALE GENOMIC DNA]</scope>
    <source>
        <strain evidence="10">B3_TA06</strain>
    </source>
</reference>
<evidence type="ECO:0000256" key="8">
    <source>
        <dbReference type="SAM" id="Phobius"/>
    </source>
</evidence>
<keyword evidence="7 8" id="KW-0472">Membrane</keyword>
<evidence type="ECO:0000313" key="10">
    <source>
        <dbReference type="EMBL" id="TKJ43133.1"/>
    </source>
</evidence>
<dbReference type="InterPro" id="IPR038731">
    <property type="entry name" value="RgtA/B/C-like"/>
</dbReference>
<evidence type="ECO:0000256" key="5">
    <source>
        <dbReference type="ARBA" id="ARBA00022692"/>
    </source>
</evidence>
<feature type="transmembrane region" description="Helical" evidence="8">
    <location>
        <begin position="97"/>
        <end position="117"/>
    </location>
</feature>
<keyword evidence="2" id="KW-1003">Cell membrane</keyword>
<evidence type="ECO:0000256" key="4">
    <source>
        <dbReference type="ARBA" id="ARBA00022679"/>
    </source>
</evidence>
<evidence type="ECO:0000256" key="1">
    <source>
        <dbReference type="ARBA" id="ARBA00004651"/>
    </source>
</evidence>
<evidence type="ECO:0000313" key="11">
    <source>
        <dbReference type="Proteomes" id="UP000317778"/>
    </source>
</evidence>
<evidence type="ECO:0000259" key="9">
    <source>
        <dbReference type="Pfam" id="PF13231"/>
    </source>
</evidence>
<keyword evidence="3" id="KW-0328">Glycosyltransferase</keyword>
<dbReference type="AlphaFoldDB" id="A0A532V7F5"/>
<dbReference type="InterPro" id="IPR050297">
    <property type="entry name" value="LipidA_mod_glycosyltrf_83"/>
</dbReference>
<comment type="subcellular location">
    <subcellularLocation>
        <location evidence="1">Cell membrane</location>
        <topology evidence="1">Multi-pass membrane protein</topology>
    </subcellularLocation>
</comment>
<accession>A0A532V7F5</accession>
<keyword evidence="4" id="KW-0808">Transferase</keyword>
<comment type="caution">
    <text evidence="10">The sequence shown here is derived from an EMBL/GenBank/DDBJ whole genome shotgun (WGS) entry which is preliminary data.</text>
</comment>
<feature type="transmembrane region" description="Helical" evidence="8">
    <location>
        <begin position="411"/>
        <end position="429"/>
    </location>
</feature>
<proteinExistence type="predicted"/>
<evidence type="ECO:0000256" key="2">
    <source>
        <dbReference type="ARBA" id="ARBA00022475"/>
    </source>
</evidence>
<name>A0A532V7F5_UNCT6</name>
<dbReference type="GO" id="GO:0016763">
    <property type="term" value="F:pentosyltransferase activity"/>
    <property type="evidence" value="ECO:0007669"/>
    <property type="project" value="TreeGrafter"/>
</dbReference>
<feature type="transmembrane region" description="Helical" evidence="8">
    <location>
        <begin position="129"/>
        <end position="147"/>
    </location>
</feature>
<feature type="transmembrane region" description="Helical" evidence="8">
    <location>
        <begin position="315"/>
        <end position="339"/>
    </location>
</feature>
<evidence type="ECO:0000256" key="3">
    <source>
        <dbReference type="ARBA" id="ARBA00022676"/>
    </source>
</evidence>
<feature type="domain" description="Glycosyltransferase RgtA/B/C/D-like" evidence="9">
    <location>
        <begin position="81"/>
        <end position="235"/>
    </location>
</feature>
<feature type="transmembrane region" description="Helical" evidence="8">
    <location>
        <begin position="153"/>
        <end position="170"/>
    </location>
</feature>
<sequence length="463" mass="51520">MKNCRFDLRSTSVRHRWLIVLLGLALVIHFLLLIPAAKGSSWLFVSTDAVWYERLPLNIITGNGYSLATSGPYTLNSTIVPLHPLFVTGVYASVGRVPYVVIAIQIILSLGVIAWMIRWGAREFSPKTGIIAGALLILNVALAFHSVQFMTDVLFLTFLVPALWLVLQVFEGNAPTRSGLGAGVLFGLGALTRPVGLYFPLILPFLFLLRKPNKQRLRGYGVLLLSHIVIVSPWFIRNRIVFGHLFFSTVQGYNLLYIHAAPVKIAVEGKSFNEASQEIEQAALERYGEPRNEAERLLFAGREAMRYLIKHPVRYAGLYAAGVLKVFLPMGLSEFLLFYTDPEQDIRNLTPSVHAALLQGRPGEALRLIWEERVVPTGGIFFLYVAAFLFKLFIIGLALRGFLIKGFRSPFNLLAFIVAIYFIGVTGPAGQPRHFLPLLPLAALLAAHGLIFGLEKTNTLRRL</sequence>
<evidence type="ECO:0000256" key="7">
    <source>
        <dbReference type="ARBA" id="ARBA00023136"/>
    </source>
</evidence>
<keyword evidence="5 8" id="KW-0812">Transmembrane</keyword>
<dbReference type="GO" id="GO:0009103">
    <property type="term" value="P:lipopolysaccharide biosynthetic process"/>
    <property type="evidence" value="ECO:0007669"/>
    <property type="project" value="UniProtKB-ARBA"/>
</dbReference>